<keyword evidence="1 3" id="KW-0694">RNA-binding</keyword>
<dbReference type="SUPFAM" id="SSF55174">
    <property type="entry name" value="Alpha-L RNA-binding motif"/>
    <property type="match status" value="1"/>
</dbReference>
<evidence type="ECO:0000259" key="4">
    <source>
        <dbReference type="SMART" id="SM00363"/>
    </source>
</evidence>
<dbReference type="RefSeq" id="WP_184170451.1">
    <property type="nucleotide sequence ID" value="NZ_BAABAG010000020.1"/>
</dbReference>
<dbReference type="CDD" id="cd00165">
    <property type="entry name" value="S4"/>
    <property type="match status" value="1"/>
</dbReference>
<dbReference type="Proteomes" id="UP000567246">
    <property type="component" value="Unassembled WGS sequence"/>
</dbReference>
<keyword evidence="5" id="KW-0808">Transferase</keyword>
<organism evidence="5 6">
    <name type="scientific">Micrococcus endophyticus</name>
    <dbReference type="NCBI Taxonomy" id="455343"/>
    <lineage>
        <taxon>Bacteria</taxon>
        <taxon>Bacillati</taxon>
        <taxon>Actinomycetota</taxon>
        <taxon>Actinomycetes</taxon>
        <taxon>Micrococcales</taxon>
        <taxon>Micrococcaceae</taxon>
        <taxon>Micrococcus</taxon>
    </lineage>
</organism>
<dbReference type="PIRSF" id="PIRSF005578">
    <property type="entry name" value="TlyA"/>
    <property type="match status" value="1"/>
</dbReference>
<dbReference type="GO" id="GO:0008168">
    <property type="term" value="F:methyltransferase activity"/>
    <property type="evidence" value="ECO:0007669"/>
    <property type="project" value="UniProtKB-KW"/>
</dbReference>
<protein>
    <submittedName>
        <fullName evidence="5">23S rRNA (Cytidine1920-2'-O)/16S rRNA (Cytidine1409-2'-O)-methyltransferase</fullName>
        <ecNumber evidence="5">2.1.1.226</ecNumber>
        <ecNumber evidence="5">2.1.1.227</ecNumber>
    </submittedName>
</protein>
<dbReference type="Pfam" id="PF01479">
    <property type="entry name" value="S4"/>
    <property type="match status" value="1"/>
</dbReference>
<dbReference type="SUPFAM" id="SSF53335">
    <property type="entry name" value="S-adenosyl-L-methionine-dependent methyltransferases"/>
    <property type="match status" value="1"/>
</dbReference>
<evidence type="ECO:0000256" key="1">
    <source>
        <dbReference type="ARBA" id="ARBA00022884"/>
    </source>
</evidence>
<evidence type="ECO:0000256" key="3">
    <source>
        <dbReference type="PROSITE-ProRule" id="PRU00182"/>
    </source>
</evidence>
<dbReference type="AlphaFoldDB" id="A0A7W9MZN9"/>
<comment type="caution">
    <text evidence="5">The sequence shown here is derived from an EMBL/GenBank/DDBJ whole genome shotgun (WGS) entry which is preliminary data.</text>
</comment>
<dbReference type="PANTHER" id="PTHR32319:SF0">
    <property type="entry name" value="BACTERIAL HEMOLYSIN-LIKE PROTEIN"/>
    <property type="match status" value="1"/>
</dbReference>
<dbReference type="Pfam" id="PF01728">
    <property type="entry name" value="FtsJ"/>
    <property type="match status" value="1"/>
</dbReference>
<dbReference type="CDD" id="cd02440">
    <property type="entry name" value="AdoMet_MTases"/>
    <property type="match status" value="1"/>
</dbReference>
<dbReference type="InterPro" id="IPR029063">
    <property type="entry name" value="SAM-dependent_MTases_sf"/>
</dbReference>
<comment type="similarity">
    <text evidence="2">Belongs to the TlyA family.</text>
</comment>
<reference evidence="5 6" key="1">
    <citation type="submission" date="2020-08" db="EMBL/GenBank/DDBJ databases">
        <title>Sequencing the genomes of 1000 actinobacteria strains.</title>
        <authorList>
            <person name="Klenk H.-P."/>
        </authorList>
    </citation>
    <scope>NUCLEOTIDE SEQUENCE [LARGE SCALE GENOMIC DNA]</scope>
    <source>
        <strain evidence="5 6">DSM 17945</strain>
    </source>
</reference>
<dbReference type="EMBL" id="JACHMW010000001">
    <property type="protein sequence ID" value="MBB5847873.1"/>
    <property type="molecule type" value="Genomic_DNA"/>
</dbReference>
<sequence length="281" mass="29054">MAEAVRADVALAARGLARSRTEASALIRAGQVLVDGRPVRRASERVAPTASLTLADDGPRWVSRAAHKLVSALEAFPDVAVRGRRALDAGASTGGFTQVLLEGGAARVAAVDVGHGQLVDLVRTDPRVLVREGLNVRDLTVQDVEGEVDLVVSDLSFISLRLVMDALAGVCRPGADLLLMVKPQFEVGRAALPRTGVVTDPAARRDVVAAVAAAALDSGLELRGLARSGLPGQDGNVEFFLRLRRQAADAAGAPGTGLDDDAPAAEAVAAAWTAAAEVDWA</sequence>
<dbReference type="Gene3D" id="3.40.50.150">
    <property type="entry name" value="Vaccinia Virus protein VP39"/>
    <property type="match status" value="1"/>
</dbReference>
<evidence type="ECO:0000313" key="6">
    <source>
        <dbReference type="Proteomes" id="UP000567246"/>
    </source>
</evidence>
<gene>
    <name evidence="5" type="ORF">HDA33_000437</name>
</gene>
<dbReference type="EC" id="2.1.1.226" evidence="5"/>
<dbReference type="InterPro" id="IPR036986">
    <property type="entry name" value="S4_RNA-bd_sf"/>
</dbReference>
<dbReference type="Gene3D" id="3.10.290.10">
    <property type="entry name" value="RNA-binding S4 domain"/>
    <property type="match status" value="1"/>
</dbReference>
<dbReference type="InterPro" id="IPR047048">
    <property type="entry name" value="TlyA"/>
</dbReference>
<feature type="domain" description="RNA-binding S4" evidence="4">
    <location>
        <begin position="5"/>
        <end position="67"/>
    </location>
</feature>
<keyword evidence="6" id="KW-1185">Reference proteome</keyword>
<dbReference type="PANTHER" id="PTHR32319">
    <property type="entry name" value="BACTERIAL HEMOLYSIN-LIKE PROTEIN"/>
    <property type="match status" value="1"/>
</dbReference>
<dbReference type="InterPro" id="IPR002942">
    <property type="entry name" value="S4_RNA-bd"/>
</dbReference>
<accession>A0A7W9MZN9</accession>
<proteinExistence type="inferred from homology"/>
<keyword evidence="5" id="KW-0489">Methyltransferase</keyword>
<dbReference type="GO" id="GO:0003723">
    <property type="term" value="F:RNA binding"/>
    <property type="evidence" value="ECO:0007669"/>
    <property type="project" value="UniProtKB-KW"/>
</dbReference>
<dbReference type="InterPro" id="IPR004538">
    <property type="entry name" value="Hemolysin_A/TlyA"/>
</dbReference>
<name>A0A7W9MZN9_9MICC</name>
<dbReference type="InterPro" id="IPR002877">
    <property type="entry name" value="RNA_MeTrfase_FtsJ_dom"/>
</dbReference>
<dbReference type="GO" id="GO:0032259">
    <property type="term" value="P:methylation"/>
    <property type="evidence" value="ECO:0007669"/>
    <property type="project" value="UniProtKB-KW"/>
</dbReference>
<evidence type="ECO:0000313" key="5">
    <source>
        <dbReference type="EMBL" id="MBB5847873.1"/>
    </source>
</evidence>
<evidence type="ECO:0000256" key="2">
    <source>
        <dbReference type="ARBA" id="ARBA00029460"/>
    </source>
</evidence>
<dbReference type="PROSITE" id="PS50889">
    <property type="entry name" value="S4"/>
    <property type="match status" value="1"/>
</dbReference>
<dbReference type="SMART" id="SM00363">
    <property type="entry name" value="S4"/>
    <property type="match status" value="1"/>
</dbReference>
<dbReference type="EC" id="2.1.1.227" evidence="5"/>